<dbReference type="EMBL" id="JAVHUL010000025">
    <property type="protein sequence ID" value="MDQ7917893.1"/>
    <property type="molecule type" value="Genomic_DNA"/>
</dbReference>
<proteinExistence type="predicted"/>
<dbReference type="InterPro" id="IPR021314">
    <property type="entry name" value="DUF2911"/>
</dbReference>
<evidence type="ECO:0000256" key="1">
    <source>
        <dbReference type="SAM" id="SignalP"/>
    </source>
</evidence>
<gene>
    <name evidence="2" type="ORF">RBU60_09930</name>
</gene>
<keyword evidence="3" id="KW-1185">Reference proteome</keyword>
<name>A0ABU1A4M2_9FLAO</name>
<protein>
    <submittedName>
        <fullName evidence="2">DUF2911 domain-containing protein</fullName>
    </submittedName>
</protein>
<dbReference type="Pfam" id="PF11138">
    <property type="entry name" value="DUF2911"/>
    <property type="match status" value="1"/>
</dbReference>
<reference evidence="2 3" key="1">
    <citation type="submission" date="2023-08" db="EMBL/GenBank/DDBJ databases">
        <title>Mesonia sp. MT50, isolated from deep-sea sediment of the Mariana Trench.</title>
        <authorList>
            <person name="Fu H."/>
        </authorList>
    </citation>
    <scope>NUCLEOTIDE SEQUENCE [LARGE SCALE GENOMIC DNA]</scope>
    <source>
        <strain evidence="2 3">MT50</strain>
    </source>
</reference>
<keyword evidence="1" id="KW-0732">Signal</keyword>
<evidence type="ECO:0000313" key="3">
    <source>
        <dbReference type="Proteomes" id="UP001230915"/>
    </source>
</evidence>
<organism evidence="2 3">
    <name type="scientific">Mesonia profundi</name>
    <dbReference type="NCBI Taxonomy" id="3070998"/>
    <lineage>
        <taxon>Bacteria</taxon>
        <taxon>Pseudomonadati</taxon>
        <taxon>Bacteroidota</taxon>
        <taxon>Flavobacteriia</taxon>
        <taxon>Flavobacteriales</taxon>
        <taxon>Flavobacteriaceae</taxon>
        <taxon>Mesonia</taxon>
    </lineage>
</organism>
<sequence>MRKFTFLLVCILLAGTASAQIQTPQPSPSAKMEQMVGLTSIQLEYSRPSMRGREVFGNLVPYDKMWRAGANTNTTISFSDDVMIGGKKLPAGAYAIFTVPNKKSWEVIFYTDTNNWGLPEKWNESKVALKATAEAQKMPMEMETFTMVIDELTNNSAVISFLWGDTVASFKVDVPTESKTMANIEKALNGPTASDYYGAAVYYFEEGKDIKQALTWINKSVDMQKDVPYYMLRKKSLIEAKAGNKKDAIATAKKSLAGAKKEGNKDYVKMNEDSLKEWGAK</sequence>
<accession>A0ABU1A4M2</accession>
<dbReference type="Proteomes" id="UP001230915">
    <property type="component" value="Unassembled WGS sequence"/>
</dbReference>
<feature type="chain" id="PRO_5047257746" evidence="1">
    <location>
        <begin position="20"/>
        <end position="281"/>
    </location>
</feature>
<evidence type="ECO:0000313" key="2">
    <source>
        <dbReference type="EMBL" id="MDQ7917893.1"/>
    </source>
</evidence>
<comment type="caution">
    <text evidence="2">The sequence shown here is derived from an EMBL/GenBank/DDBJ whole genome shotgun (WGS) entry which is preliminary data.</text>
</comment>
<dbReference type="RefSeq" id="WP_308864759.1">
    <property type="nucleotide sequence ID" value="NZ_JAVHUL010000025.1"/>
</dbReference>
<feature type="signal peptide" evidence="1">
    <location>
        <begin position="1"/>
        <end position="19"/>
    </location>
</feature>